<organism evidence="2 3">
    <name type="scientific">Flavobacterium stagni</name>
    <dbReference type="NCBI Taxonomy" id="2506421"/>
    <lineage>
        <taxon>Bacteria</taxon>
        <taxon>Pseudomonadati</taxon>
        <taxon>Bacteroidota</taxon>
        <taxon>Flavobacteriia</taxon>
        <taxon>Flavobacteriales</taxon>
        <taxon>Flavobacteriaceae</taxon>
        <taxon>Flavobacterium</taxon>
    </lineage>
</organism>
<gene>
    <name evidence="2" type="ORF">EQG61_03905</name>
</gene>
<dbReference type="Proteomes" id="UP000289857">
    <property type="component" value="Unassembled WGS sequence"/>
</dbReference>
<evidence type="ECO:0000313" key="2">
    <source>
        <dbReference type="EMBL" id="RXR24600.1"/>
    </source>
</evidence>
<dbReference type="RefSeq" id="WP_129460578.1">
    <property type="nucleotide sequence ID" value="NZ_SBKN01000001.1"/>
</dbReference>
<feature type="transmembrane region" description="Helical" evidence="1">
    <location>
        <begin position="12"/>
        <end position="29"/>
    </location>
</feature>
<keyword evidence="1" id="KW-0472">Membrane</keyword>
<keyword evidence="1" id="KW-1133">Transmembrane helix</keyword>
<proteinExistence type="predicted"/>
<reference evidence="3" key="1">
    <citation type="submission" date="2019-01" db="EMBL/GenBank/DDBJ databases">
        <title>Cytophagaceae bacterium strain CAR-16.</title>
        <authorList>
            <person name="Chen W.-M."/>
        </authorList>
    </citation>
    <scope>NUCLEOTIDE SEQUENCE [LARGE SCALE GENOMIC DNA]</scope>
    <source>
        <strain evidence="3">WWJ-16</strain>
    </source>
</reference>
<sequence length="94" mass="10654">MALKYTKENIALGFYILYFLTAGICFELFPGDTENPNMGIALMYLFIPISLVYFMVHLVKQLFGKGNYTKCILIHGVAWVALFVLLFAFSSAKK</sequence>
<keyword evidence="3" id="KW-1185">Reference proteome</keyword>
<dbReference type="OrthoDB" id="1362499at2"/>
<evidence type="ECO:0000256" key="1">
    <source>
        <dbReference type="SAM" id="Phobius"/>
    </source>
</evidence>
<feature type="transmembrane region" description="Helical" evidence="1">
    <location>
        <begin position="71"/>
        <end position="92"/>
    </location>
</feature>
<evidence type="ECO:0000313" key="3">
    <source>
        <dbReference type="Proteomes" id="UP000289857"/>
    </source>
</evidence>
<dbReference type="AlphaFoldDB" id="A0A4V1N333"/>
<protein>
    <submittedName>
        <fullName evidence="2">Uncharacterized protein</fullName>
    </submittedName>
</protein>
<accession>A0A4V1N333</accession>
<name>A0A4V1N333_9FLAO</name>
<feature type="transmembrane region" description="Helical" evidence="1">
    <location>
        <begin position="41"/>
        <end position="59"/>
    </location>
</feature>
<dbReference type="EMBL" id="SBKN01000001">
    <property type="protein sequence ID" value="RXR24600.1"/>
    <property type="molecule type" value="Genomic_DNA"/>
</dbReference>
<keyword evidence="1" id="KW-0812">Transmembrane</keyword>
<comment type="caution">
    <text evidence="2">The sequence shown here is derived from an EMBL/GenBank/DDBJ whole genome shotgun (WGS) entry which is preliminary data.</text>
</comment>